<feature type="compositionally biased region" description="Pro residues" evidence="1">
    <location>
        <begin position="31"/>
        <end position="43"/>
    </location>
</feature>
<sequence length="149" mass="15359">MHRTTTTAALLVTVAVSALTGCVTVRHTAAPGPPPSAAPPRQPVPRTDGSASPRVVQAPAREALEMVGPSGDPAPAPKPAPPGNPAAPPPTHPPAPPRARPPRADRPAQAPPRTSQRVPADVCDLGREYGGWRGNSPESKICEQAYGHR</sequence>
<feature type="region of interest" description="Disordered" evidence="1">
    <location>
        <begin position="27"/>
        <end position="149"/>
    </location>
</feature>
<organism evidence="3 4">
    <name type="scientific">Streptomyces malaysiense</name>
    <dbReference type="NCBI Taxonomy" id="1428626"/>
    <lineage>
        <taxon>Bacteria</taxon>
        <taxon>Bacillati</taxon>
        <taxon>Actinomycetota</taxon>
        <taxon>Actinomycetes</taxon>
        <taxon>Kitasatosporales</taxon>
        <taxon>Streptomycetaceae</taxon>
        <taxon>Streptomyces</taxon>
    </lineage>
</organism>
<dbReference type="RefSeq" id="WP_071387413.1">
    <property type="nucleotide sequence ID" value="NZ_LBDA02000011.1"/>
</dbReference>
<protein>
    <recommendedName>
        <fullName evidence="5">Lipoprotein</fullName>
    </recommendedName>
</protein>
<keyword evidence="4" id="KW-1185">Reference proteome</keyword>
<dbReference type="AlphaFoldDB" id="A0A1J4Q5Y0"/>
<proteinExistence type="predicted"/>
<comment type="caution">
    <text evidence="3">The sequence shown here is derived from an EMBL/GenBank/DDBJ whole genome shotgun (WGS) entry which is preliminary data.</text>
</comment>
<evidence type="ECO:0000313" key="3">
    <source>
        <dbReference type="EMBL" id="OIK28557.1"/>
    </source>
</evidence>
<evidence type="ECO:0000256" key="2">
    <source>
        <dbReference type="SAM" id="SignalP"/>
    </source>
</evidence>
<feature type="chain" id="PRO_5039559433" description="Lipoprotein" evidence="2">
    <location>
        <begin position="21"/>
        <end position="149"/>
    </location>
</feature>
<feature type="compositionally biased region" description="Pro residues" evidence="1">
    <location>
        <begin position="72"/>
        <end position="99"/>
    </location>
</feature>
<dbReference type="PROSITE" id="PS51257">
    <property type="entry name" value="PROKAR_LIPOPROTEIN"/>
    <property type="match status" value="1"/>
</dbReference>
<name>A0A1J4Q5Y0_9ACTN</name>
<evidence type="ECO:0000313" key="4">
    <source>
        <dbReference type="Proteomes" id="UP000034838"/>
    </source>
</evidence>
<feature type="signal peptide" evidence="2">
    <location>
        <begin position="1"/>
        <end position="20"/>
    </location>
</feature>
<dbReference type="Proteomes" id="UP000034838">
    <property type="component" value="Unassembled WGS sequence"/>
</dbReference>
<accession>A0A1J4Q5Y0</accession>
<evidence type="ECO:0000256" key="1">
    <source>
        <dbReference type="SAM" id="MobiDB-lite"/>
    </source>
</evidence>
<evidence type="ECO:0008006" key="5">
    <source>
        <dbReference type="Google" id="ProtNLM"/>
    </source>
</evidence>
<reference evidence="3" key="1">
    <citation type="submission" date="2016-10" db="EMBL/GenBank/DDBJ databases">
        <title>Genome sequence of Streptomyces malaysiense MUSC 136.</title>
        <authorList>
            <person name="Lee L.-H."/>
            <person name="Ser H.-L."/>
        </authorList>
    </citation>
    <scope>NUCLEOTIDE SEQUENCE [LARGE SCALE GENOMIC DNA]</scope>
    <source>
        <strain evidence="3">MUSC 136</strain>
    </source>
</reference>
<dbReference type="EMBL" id="LBDA02000011">
    <property type="protein sequence ID" value="OIK28557.1"/>
    <property type="molecule type" value="Genomic_DNA"/>
</dbReference>
<gene>
    <name evidence="3" type="ORF">VT52_005795</name>
</gene>
<keyword evidence="2" id="KW-0732">Signal</keyword>